<reference evidence="2" key="1">
    <citation type="submission" date="2016-09" db="EMBL/GenBank/DDBJ databases">
        <authorList>
            <person name="Guldener U."/>
        </authorList>
    </citation>
    <scope>NUCLEOTIDE SEQUENCE [LARGE SCALE GENOMIC DNA]</scope>
    <source>
        <strain evidence="2">V64-1</strain>
    </source>
</reference>
<dbReference type="EMBL" id="FMJY01000006">
    <property type="protein sequence ID" value="SCO87524.1"/>
    <property type="molecule type" value="Genomic_DNA"/>
</dbReference>
<name>A0A2H3TFN8_FUSOX</name>
<accession>A0A2H3TFN8</accession>
<dbReference type="AlphaFoldDB" id="A0A2H3TFN8"/>
<dbReference type="VEuPathDB" id="FungiDB:FOMG_17550"/>
<dbReference type="VEuPathDB" id="FungiDB:FOC4_g10000936"/>
<protein>
    <submittedName>
        <fullName evidence="1">Uncharacterized protein</fullName>
    </submittedName>
</protein>
<dbReference type="VEuPathDB" id="FungiDB:FOIG_13856"/>
<dbReference type="Proteomes" id="UP000219369">
    <property type="component" value="Unassembled WGS sequence"/>
</dbReference>
<proteinExistence type="predicted"/>
<evidence type="ECO:0000313" key="1">
    <source>
        <dbReference type="EMBL" id="SCO87524.1"/>
    </source>
</evidence>
<dbReference type="VEuPathDB" id="FungiDB:FOC1_g10000868"/>
<evidence type="ECO:0000313" key="2">
    <source>
        <dbReference type="Proteomes" id="UP000219369"/>
    </source>
</evidence>
<organism evidence="1 2">
    <name type="scientific">Fusarium oxysporum</name>
    <name type="common">Fusarium vascular wilt</name>
    <dbReference type="NCBI Taxonomy" id="5507"/>
    <lineage>
        <taxon>Eukaryota</taxon>
        <taxon>Fungi</taxon>
        <taxon>Dikarya</taxon>
        <taxon>Ascomycota</taxon>
        <taxon>Pezizomycotina</taxon>
        <taxon>Sordariomycetes</taxon>
        <taxon>Hypocreomycetidae</taxon>
        <taxon>Hypocreales</taxon>
        <taxon>Nectriaceae</taxon>
        <taxon>Fusarium</taxon>
        <taxon>Fusarium oxysporum species complex</taxon>
    </lineage>
</organism>
<gene>
    <name evidence="1" type="ORF">FRV6_11651</name>
</gene>
<dbReference type="VEuPathDB" id="FungiDB:FOXG_15847"/>
<sequence length="888" mass="99780">MSSNLDLVAKGMDITARGIDLITVLTQVSNRAEGYSLILKEVGYWLGKEGLDEIELTKFLKSTRALVRPNEQREVGGFFDAVSDRRPRPSVVPLWAQPSGALGRLIAGDPFQRWLTSTICCLFRYHDERFIKMTVSSLIILASRPGQKRLTEYELAYHPEMLQLEEIVSKVIDSNWLHIANSGIIGSDTECPRLPTELKWACKRGHNIASYKLAVVLSKLCNPPREIILDSELLLTNLALWLTWHFSGRLRVVVSGSVVYDRTLGQADSTVELRVKRFCSMDEAGQGCCPIEHSQTNSFEMMENVAGDLRSLFTGEYDNIQTLRSEPRVRTKLYESPFRYPQGCRKRMEIQSLRTGQELLRWFCSLPIKKESMGSRLSFKVLLAPDDPGDRPIERVADLLGRTPQLLVNTCGELGRNFVVFSPPRESPSPEREAFSNIMDMDGVSELSRGQNEHTVFEEKPLILLRYFPILQDLTDQAKLSCKCGNCAKDDPTFTWDEHCLRYTAFMEAMLYFAHGVADAFGAPDISGCSAATAGDSGAMEILLDAIDDCVFDPSNLEGNLQWHTVLSTVCQNFLGCPPLDKLTDATYNDSPTDIPHPFMQHLGTTIIAVQHGDIAVVAPWIDLTKRLNLRRCFRLEVVQGRLGIPIQTTENVRFQAIARDTSVIETQHTEDVSDYEKLFKMPVRDGGSEIQLTADKCNVRHDFMLMSVASTRYKLLMRVSSESHSRMIDPSRSILKLARGIHYLRCNHSPNRTGTIPRGFSVELYRFDEALGRWGVPVLKLAEGVVPSESTRTTRSKAKKISSKVEKPIRVTHVLDSSLKFNIALALSGDNPTFLCSGSICLDCALKQTVELSVDEWEKAHGRFVINCFESKPENGFKTRLLGHSKR</sequence>
<dbReference type="OrthoDB" id="3526561at2759"/>